<evidence type="ECO:0000256" key="3">
    <source>
        <dbReference type="ARBA" id="ARBA00022670"/>
    </source>
</evidence>
<evidence type="ECO:0000256" key="1">
    <source>
        <dbReference type="ARBA" id="ARBA00004651"/>
    </source>
</evidence>
<dbReference type="NCBIfam" id="TIGR02602">
    <property type="entry name" value="8TM_EpsH"/>
    <property type="match status" value="1"/>
</dbReference>
<dbReference type="GO" id="GO:0006508">
    <property type="term" value="P:proteolysis"/>
    <property type="evidence" value="ECO:0007669"/>
    <property type="project" value="UniProtKB-KW"/>
</dbReference>
<keyword evidence="5" id="KW-0378">Hydrolase</keyword>
<keyword evidence="12" id="KW-1185">Reference proteome</keyword>
<feature type="transmembrane region" description="Helical" evidence="9">
    <location>
        <begin position="198"/>
        <end position="217"/>
    </location>
</feature>
<dbReference type="InterPro" id="IPR019127">
    <property type="entry name" value="Exosortase"/>
</dbReference>
<dbReference type="InterPro" id="IPR014263">
    <property type="entry name" value="Methanolan_biosynth_EpsI"/>
</dbReference>
<comment type="subcellular location">
    <subcellularLocation>
        <location evidence="1">Cell membrane</location>
        <topology evidence="1">Multi-pass membrane protein</topology>
    </subcellularLocation>
</comment>
<evidence type="ECO:0000256" key="8">
    <source>
        <dbReference type="SAM" id="MobiDB-lite"/>
    </source>
</evidence>
<feature type="transmembrane region" description="Helical" evidence="9">
    <location>
        <begin position="21"/>
        <end position="41"/>
    </location>
</feature>
<gene>
    <name evidence="11" type="ORF">SAMN05216387_101104</name>
</gene>
<dbReference type="GO" id="GO:0005886">
    <property type="term" value="C:plasma membrane"/>
    <property type="evidence" value="ECO:0007669"/>
    <property type="project" value="UniProtKB-SubCell"/>
</dbReference>
<reference evidence="11 12" key="1">
    <citation type="submission" date="2016-10" db="EMBL/GenBank/DDBJ databases">
        <authorList>
            <person name="de Groot N.N."/>
        </authorList>
    </citation>
    <scope>NUCLEOTIDE SEQUENCE [LARGE SCALE GENOMIC DNA]</scope>
    <source>
        <strain evidence="11 12">Nv1</strain>
    </source>
</reference>
<keyword evidence="3" id="KW-0645">Protease</keyword>
<feature type="transmembrane region" description="Helical" evidence="9">
    <location>
        <begin position="264"/>
        <end position="284"/>
    </location>
</feature>
<keyword evidence="4 9" id="KW-0812">Transmembrane</keyword>
<dbReference type="NCBIfam" id="TIGR04178">
    <property type="entry name" value="exo_archaeo"/>
    <property type="match status" value="1"/>
</dbReference>
<evidence type="ECO:0000256" key="9">
    <source>
        <dbReference type="SAM" id="Phobius"/>
    </source>
</evidence>
<dbReference type="Proteomes" id="UP000198620">
    <property type="component" value="Unassembled WGS sequence"/>
</dbReference>
<feature type="transmembrane region" description="Helical" evidence="9">
    <location>
        <begin position="314"/>
        <end position="334"/>
    </location>
</feature>
<dbReference type="AlphaFoldDB" id="A0A1H7FW30"/>
<evidence type="ECO:0000259" key="10">
    <source>
        <dbReference type="Pfam" id="PF11984"/>
    </source>
</evidence>
<feature type="transmembrane region" description="Helical" evidence="9">
    <location>
        <begin position="224"/>
        <end position="244"/>
    </location>
</feature>
<dbReference type="InterPro" id="IPR017540">
    <property type="entry name" value="Exosortase-1"/>
</dbReference>
<evidence type="ECO:0000256" key="2">
    <source>
        <dbReference type="ARBA" id="ARBA00022475"/>
    </source>
</evidence>
<evidence type="ECO:0000256" key="6">
    <source>
        <dbReference type="ARBA" id="ARBA00022989"/>
    </source>
</evidence>
<dbReference type="InterPro" id="IPR026392">
    <property type="entry name" value="Exo/Archaeosortase_dom"/>
</dbReference>
<feature type="transmembrane region" description="Helical" evidence="9">
    <location>
        <begin position="114"/>
        <end position="145"/>
    </location>
</feature>
<dbReference type="STRING" id="1233.SAMN05216387_101104"/>
<feature type="transmembrane region" description="Helical" evidence="9">
    <location>
        <begin position="56"/>
        <end position="73"/>
    </location>
</feature>
<feature type="transmembrane region" description="Helical" evidence="9">
    <location>
        <begin position="85"/>
        <end position="108"/>
    </location>
</feature>
<feature type="domain" description="Methanolan biosynthesis EpsI" evidence="10">
    <location>
        <begin position="321"/>
        <end position="533"/>
    </location>
</feature>
<evidence type="ECO:0000256" key="7">
    <source>
        <dbReference type="ARBA" id="ARBA00023136"/>
    </source>
</evidence>
<proteinExistence type="predicted"/>
<organism evidence="11 12">
    <name type="scientific">Nitrosovibrio tenuis</name>
    <dbReference type="NCBI Taxonomy" id="1233"/>
    <lineage>
        <taxon>Bacteria</taxon>
        <taxon>Pseudomonadati</taxon>
        <taxon>Pseudomonadota</taxon>
        <taxon>Betaproteobacteria</taxon>
        <taxon>Nitrosomonadales</taxon>
        <taxon>Nitrosomonadaceae</taxon>
        <taxon>Nitrosovibrio</taxon>
    </lineage>
</organism>
<evidence type="ECO:0000256" key="5">
    <source>
        <dbReference type="ARBA" id="ARBA00022801"/>
    </source>
</evidence>
<dbReference type="InterPro" id="IPR013426">
    <property type="entry name" value="EpsH-like"/>
</dbReference>
<feature type="region of interest" description="Disordered" evidence="8">
    <location>
        <begin position="418"/>
        <end position="437"/>
    </location>
</feature>
<keyword evidence="2" id="KW-1003">Cell membrane</keyword>
<dbReference type="EMBL" id="FOBH01000001">
    <property type="protein sequence ID" value="SEK30283.1"/>
    <property type="molecule type" value="Genomic_DNA"/>
</dbReference>
<name>A0A1H7FW30_9PROT</name>
<dbReference type="Pfam" id="PF11984">
    <property type="entry name" value="DUF3485"/>
    <property type="match status" value="1"/>
</dbReference>
<feature type="compositionally biased region" description="Low complexity" evidence="8">
    <location>
        <begin position="418"/>
        <end position="430"/>
    </location>
</feature>
<dbReference type="OrthoDB" id="9797363at2"/>
<evidence type="ECO:0000256" key="4">
    <source>
        <dbReference type="ARBA" id="ARBA00022692"/>
    </source>
</evidence>
<dbReference type="Pfam" id="PF09721">
    <property type="entry name" value="Exosortase_EpsH"/>
    <property type="match status" value="1"/>
</dbReference>
<keyword evidence="7 9" id="KW-0472">Membrane</keyword>
<dbReference type="GO" id="GO:0008233">
    <property type="term" value="F:peptidase activity"/>
    <property type="evidence" value="ECO:0007669"/>
    <property type="project" value="UniProtKB-KW"/>
</dbReference>
<dbReference type="NCBIfam" id="TIGR03109">
    <property type="entry name" value="exosort_XrtA"/>
    <property type="match status" value="1"/>
</dbReference>
<keyword evidence="6 9" id="KW-1133">Transmembrane helix</keyword>
<sequence>MDIQTPQKLTHDPVITLDQHGFKIAVAVTLVTIVAILASYHKTTWSMVSIWARSDTFAHGFLIFPFSAYLIWTQRKRLSALSLQPNLFGLAALATIGFSWLLAILASVQVFEQIFLVAMIPAAVWAILGNRMVWALAFPLAYLLLAVPFGEALISPLIDFTADFTVAALQLTGIPVYREGSFFTIPSGNWSVVEACSGLRYLIASFTLGTLYAYLTYQSLKRRLIFIALSVIVPLVANGIRAYMIVMTGHLSDMRLAVGIDHLIYGWVFFGFVMLLLFWIGSFWREDEPKSAGPMTHFEPESDPTPGGVPLKSLIYAATAVVAVALIWPAYAAYLENMLSRSDTMPKLEIAGLSQKWEISPRGGSEWRPQYIGATTQLLQHYNDSKRPERAVDLYITYYRNQQQGKELVNSENVLTLENESENESQSNPETRSHWRNVKHDTRTVSFGSGEGVINQNLIQSSSSKLLVWRWYWLGEEKTANPYLAKLILARNKLMGRADDGAEIIVAASYDDVSDEAAPILESFFADMMPSIETSLRNAGNR</sequence>
<evidence type="ECO:0000313" key="12">
    <source>
        <dbReference type="Proteomes" id="UP000198620"/>
    </source>
</evidence>
<accession>A0A1H7FW30</accession>
<protein>
    <submittedName>
        <fullName evidence="11">Exosortase A</fullName>
    </submittedName>
</protein>
<evidence type="ECO:0000313" key="11">
    <source>
        <dbReference type="EMBL" id="SEK30283.1"/>
    </source>
</evidence>
<dbReference type="RefSeq" id="WP_090825776.1">
    <property type="nucleotide sequence ID" value="NZ_FOBH01000001.1"/>
</dbReference>
<dbReference type="NCBIfam" id="TIGR02914">
    <property type="entry name" value="EpsI_fam"/>
    <property type="match status" value="1"/>
</dbReference>